<sequence>MAIAGNQFCLNFKIGRSPADLSLVLFYCNIILRKGNSKCTATGHRCLSI</sequence>
<protein>
    <submittedName>
        <fullName evidence="1">Uncharacterized protein</fullName>
    </submittedName>
</protein>
<accession>A0A6J4PY73</accession>
<proteinExistence type="predicted"/>
<organism evidence="1">
    <name type="scientific">uncultured Microcoleus sp</name>
    <dbReference type="NCBI Taxonomy" id="259945"/>
    <lineage>
        <taxon>Bacteria</taxon>
        <taxon>Bacillati</taxon>
        <taxon>Cyanobacteriota</taxon>
        <taxon>Cyanophyceae</taxon>
        <taxon>Oscillatoriophycideae</taxon>
        <taxon>Oscillatoriales</taxon>
        <taxon>Microcoleaceae</taxon>
        <taxon>Microcoleus</taxon>
        <taxon>environmental samples</taxon>
    </lineage>
</organism>
<dbReference type="EMBL" id="CADCTZ010001830">
    <property type="protein sequence ID" value="CAA9422925.1"/>
    <property type="molecule type" value="Genomic_DNA"/>
</dbReference>
<name>A0A6J4PY73_9CYAN</name>
<evidence type="ECO:0000313" key="1">
    <source>
        <dbReference type="EMBL" id="CAA9422925.1"/>
    </source>
</evidence>
<dbReference type="AlphaFoldDB" id="A0A6J4PY73"/>
<gene>
    <name evidence="1" type="ORF">AVDCRST_MAG84-7285</name>
</gene>
<reference evidence="1" key="1">
    <citation type="submission" date="2020-02" db="EMBL/GenBank/DDBJ databases">
        <authorList>
            <person name="Meier V. D."/>
        </authorList>
    </citation>
    <scope>NUCLEOTIDE SEQUENCE</scope>
    <source>
        <strain evidence="1">AVDCRST_MAG84</strain>
    </source>
</reference>